<sequence length="467" mass="51027">MRKADLLILANKNLWRRKVRTILTCMGVVIGTASIVVMISLGIGLQASMEESMARWGDLNIIQVNPGMHHDPENPEAAESTSQEEVGLDEEAVEKFKSMPGVSAVSPTYEVRGEAQMGREEGHFRMVGVDVETMEELEFSLQDGRLPRAEESYTVVAGPQVINTFRDPRVEQGPGAPGSTGGHEEREPTELLEESVQVTFHNRADRERQQRHNFFVVGILDDESMQRSSQVYASLEDIDRIRDFVYEGIEDARQETAAMGGQGAAQQQSRQQRDQEKEYDSIKIRADSIESARELSDNLRDMGYNAYSASDALEGVENTSRTIQAILGGIGGITLLVAALSITNTMVMSIYERTKEIGVIKVIGASASDIRAMFLTEASLIGFFGGVIGLAVSYGASHLLNQFAGRFVEGGIMPVADPAAESVQISIIPVWLALFALGFAILIGLISGLYPAMRAIKLSPIVAIRNE</sequence>
<feature type="transmembrane region" description="Helical" evidence="8">
    <location>
        <begin position="21"/>
        <end position="45"/>
    </location>
</feature>
<evidence type="ECO:0000259" key="9">
    <source>
        <dbReference type="Pfam" id="PF02687"/>
    </source>
</evidence>
<name>B2A273_NATTJ</name>
<dbReference type="OrthoDB" id="9770099at2"/>
<evidence type="ECO:0000256" key="2">
    <source>
        <dbReference type="ARBA" id="ARBA00022475"/>
    </source>
</evidence>
<feature type="transmembrane region" description="Helical" evidence="8">
    <location>
        <begin position="326"/>
        <end position="351"/>
    </location>
</feature>
<reference evidence="11 12" key="2">
    <citation type="journal article" date="2011" name="J. Bacteriol.">
        <title>Complete genome sequence of the anaerobic, halophilic alkalithermophile Natranaerobius thermophilus JW/NM-WN-LF.</title>
        <authorList>
            <person name="Zhao B."/>
            <person name="Mesbah N.M."/>
            <person name="Dalin E."/>
            <person name="Goodwin L."/>
            <person name="Nolan M."/>
            <person name="Pitluck S."/>
            <person name="Chertkov O."/>
            <person name="Brettin T.S."/>
            <person name="Han J."/>
            <person name="Larimer F.W."/>
            <person name="Land M.L."/>
            <person name="Hauser L."/>
            <person name="Kyrpides N."/>
            <person name="Wiegel J."/>
        </authorList>
    </citation>
    <scope>NUCLEOTIDE SEQUENCE [LARGE SCALE GENOMIC DNA]</scope>
    <source>
        <strain evidence="12">ATCC BAA-1301 / DSM 18059 / JW/NM-WN-LF</strain>
    </source>
</reference>
<feature type="transmembrane region" description="Helical" evidence="8">
    <location>
        <begin position="372"/>
        <end position="396"/>
    </location>
</feature>
<keyword evidence="12" id="KW-1185">Reference proteome</keyword>
<dbReference type="PANTHER" id="PTHR30572:SF4">
    <property type="entry name" value="ABC TRANSPORTER PERMEASE YTRF"/>
    <property type="match status" value="1"/>
</dbReference>
<dbReference type="InterPro" id="IPR025857">
    <property type="entry name" value="MacB_PCD"/>
</dbReference>
<dbReference type="GO" id="GO:0022857">
    <property type="term" value="F:transmembrane transporter activity"/>
    <property type="evidence" value="ECO:0007669"/>
    <property type="project" value="TreeGrafter"/>
</dbReference>
<organism evidence="11 12">
    <name type="scientific">Natranaerobius thermophilus (strain ATCC BAA-1301 / DSM 18059 / JW/NM-WN-LF)</name>
    <dbReference type="NCBI Taxonomy" id="457570"/>
    <lineage>
        <taxon>Bacteria</taxon>
        <taxon>Bacillati</taxon>
        <taxon>Bacillota</taxon>
        <taxon>Clostridia</taxon>
        <taxon>Natranaerobiales</taxon>
        <taxon>Natranaerobiaceae</taxon>
        <taxon>Natranaerobius</taxon>
    </lineage>
</organism>
<comment type="similarity">
    <text evidence="6">Belongs to the ABC-4 integral membrane protein family.</text>
</comment>
<evidence type="ECO:0000256" key="6">
    <source>
        <dbReference type="ARBA" id="ARBA00038076"/>
    </source>
</evidence>
<evidence type="ECO:0000313" key="12">
    <source>
        <dbReference type="Proteomes" id="UP000001683"/>
    </source>
</evidence>
<feature type="transmembrane region" description="Helical" evidence="8">
    <location>
        <begin position="428"/>
        <end position="450"/>
    </location>
</feature>
<protein>
    <recommendedName>
        <fullName evidence="13">ABC3 transporter permease protein domain-containing protein</fullName>
    </recommendedName>
</protein>
<feature type="domain" description="ABC3 transporter permease C-terminal" evidence="9">
    <location>
        <begin position="330"/>
        <end position="460"/>
    </location>
</feature>
<evidence type="ECO:0000256" key="5">
    <source>
        <dbReference type="ARBA" id="ARBA00023136"/>
    </source>
</evidence>
<evidence type="ECO:0000259" key="10">
    <source>
        <dbReference type="Pfam" id="PF12704"/>
    </source>
</evidence>
<dbReference type="AlphaFoldDB" id="B2A273"/>
<evidence type="ECO:0000256" key="8">
    <source>
        <dbReference type="SAM" id="Phobius"/>
    </source>
</evidence>
<dbReference type="InterPro" id="IPR050250">
    <property type="entry name" value="Macrolide_Exporter_MacB"/>
</dbReference>
<reference evidence="11 12" key="1">
    <citation type="submission" date="2008-04" db="EMBL/GenBank/DDBJ databases">
        <title>Complete sequence of chromosome of Natranaerobius thermophilus JW/NM-WN-LF.</title>
        <authorList>
            <consortium name="US DOE Joint Genome Institute"/>
            <person name="Copeland A."/>
            <person name="Lucas S."/>
            <person name="Lapidus A."/>
            <person name="Glavina del Rio T."/>
            <person name="Dalin E."/>
            <person name="Tice H."/>
            <person name="Bruce D."/>
            <person name="Goodwin L."/>
            <person name="Pitluck S."/>
            <person name="Chertkov O."/>
            <person name="Brettin T."/>
            <person name="Detter J.C."/>
            <person name="Han C."/>
            <person name="Kuske C.R."/>
            <person name="Schmutz J."/>
            <person name="Larimer F."/>
            <person name="Land M."/>
            <person name="Hauser L."/>
            <person name="Kyrpides N."/>
            <person name="Lykidis A."/>
            <person name="Mesbah N.M."/>
            <person name="Wiegel J."/>
        </authorList>
    </citation>
    <scope>NUCLEOTIDE SEQUENCE [LARGE SCALE GENOMIC DNA]</scope>
    <source>
        <strain evidence="12">ATCC BAA-1301 / DSM 18059 / JW/NM-WN-LF</strain>
    </source>
</reference>
<dbReference type="RefSeq" id="WP_012449021.1">
    <property type="nucleotide sequence ID" value="NC_010718.1"/>
</dbReference>
<dbReference type="KEGG" id="nth:Nther_2626"/>
<dbReference type="STRING" id="457570.Nther_2626"/>
<evidence type="ECO:0000256" key="7">
    <source>
        <dbReference type="SAM" id="MobiDB-lite"/>
    </source>
</evidence>
<keyword evidence="2" id="KW-1003">Cell membrane</keyword>
<feature type="region of interest" description="Disordered" evidence="7">
    <location>
        <begin position="166"/>
        <end position="189"/>
    </location>
</feature>
<dbReference type="GO" id="GO:0005886">
    <property type="term" value="C:plasma membrane"/>
    <property type="evidence" value="ECO:0007669"/>
    <property type="project" value="UniProtKB-SubCell"/>
</dbReference>
<gene>
    <name evidence="11" type="ordered locus">Nther_2626</name>
</gene>
<keyword evidence="4 8" id="KW-1133">Transmembrane helix</keyword>
<feature type="region of interest" description="Disordered" evidence="7">
    <location>
        <begin position="256"/>
        <end position="279"/>
    </location>
</feature>
<accession>B2A273</accession>
<feature type="region of interest" description="Disordered" evidence="7">
    <location>
        <begin position="66"/>
        <end position="86"/>
    </location>
</feature>
<evidence type="ECO:0000256" key="4">
    <source>
        <dbReference type="ARBA" id="ARBA00022989"/>
    </source>
</evidence>
<dbReference type="Pfam" id="PF12704">
    <property type="entry name" value="MacB_PCD"/>
    <property type="match status" value="1"/>
</dbReference>
<dbReference type="EMBL" id="CP001034">
    <property type="protein sequence ID" value="ACB86181.1"/>
    <property type="molecule type" value="Genomic_DNA"/>
</dbReference>
<dbReference type="Pfam" id="PF02687">
    <property type="entry name" value="FtsX"/>
    <property type="match status" value="1"/>
</dbReference>
<dbReference type="Proteomes" id="UP000001683">
    <property type="component" value="Chromosome"/>
</dbReference>
<evidence type="ECO:0000256" key="1">
    <source>
        <dbReference type="ARBA" id="ARBA00004651"/>
    </source>
</evidence>
<evidence type="ECO:0000313" key="11">
    <source>
        <dbReference type="EMBL" id="ACB86181.1"/>
    </source>
</evidence>
<keyword evidence="3 8" id="KW-0812">Transmembrane</keyword>
<feature type="domain" description="MacB-like periplasmic core" evidence="10">
    <location>
        <begin position="21"/>
        <end position="300"/>
    </location>
</feature>
<keyword evidence="5 8" id="KW-0472">Membrane</keyword>
<evidence type="ECO:0008006" key="13">
    <source>
        <dbReference type="Google" id="ProtNLM"/>
    </source>
</evidence>
<dbReference type="InterPro" id="IPR003838">
    <property type="entry name" value="ABC3_permease_C"/>
</dbReference>
<dbReference type="HOGENOM" id="CLU_000604_8_7_9"/>
<dbReference type="PANTHER" id="PTHR30572">
    <property type="entry name" value="MEMBRANE COMPONENT OF TRANSPORTER-RELATED"/>
    <property type="match status" value="1"/>
</dbReference>
<dbReference type="InParanoid" id="B2A273"/>
<comment type="subcellular location">
    <subcellularLocation>
        <location evidence="1">Cell membrane</location>
        <topology evidence="1">Multi-pass membrane protein</topology>
    </subcellularLocation>
</comment>
<evidence type="ECO:0000256" key="3">
    <source>
        <dbReference type="ARBA" id="ARBA00022692"/>
    </source>
</evidence>
<proteinExistence type="inferred from homology"/>
<dbReference type="eggNOG" id="COG0577">
    <property type="taxonomic scope" value="Bacteria"/>
</dbReference>